<accession>A0ABQ4GCG8</accession>
<gene>
    <name evidence="7" type="primary">tetR</name>
    <name evidence="7" type="ORF">Mco01_77400</name>
</gene>
<dbReference type="Pfam" id="PF02909">
    <property type="entry name" value="TetR_C_1"/>
    <property type="match status" value="1"/>
</dbReference>
<dbReference type="SUPFAM" id="SSF48498">
    <property type="entry name" value="Tetracyclin repressor-like, C-terminal domain"/>
    <property type="match status" value="1"/>
</dbReference>
<dbReference type="PROSITE" id="PS01081">
    <property type="entry name" value="HTH_TETR_1"/>
    <property type="match status" value="1"/>
</dbReference>
<dbReference type="PRINTS" id="PR00455">
    <property type="entry name" value="HTHTETR"/>
</dbReference>
<protein>
    <submittedName>
        <fullName evidence="7">TetR family transcriptional regulator</fullName>
    </submittedName>
</protein>
<dbReference type="Gene3D" id="1.10.10.60">
    <property type="entry name" value="Homeodomain-like"/>
    <property type="match status" value="1"/>
</dbReference>
<dbReference type="EMBL" id="BOOC01000071">
    <property type="protein sequence ID" value="GIH44740.1"/>
    <property type="molecule type" value="Genomic_DNA"/>
</dbReference>
<dbReference type="PANTHER" id="PTHR30055">
    <property type="entry name" value="HTH-TYPE TRANSCRIPTIONAL REGULATOR RUTR"/>
    <property type="match status" value="1"/>
</dbReference>
<dbReference type="Pfam" id="PF00440">
    <property type="entry name" value="TetR_N"/>
    <property type="match status" value="1"/>
</dbReference>
<evidence type="ECO:0000256" key="5">
    <source>
        <dbReference type="PROSITE-ProRule" id="PRU00335"/>
    </source>
</evidence>
<dbReference type="InterPro" id="IPR001647">
    <property type="entry name" value="HTH_TetR"/>
</dbReference>
<dbReference type="InterPro" id="IPR050109">
    <property type="entry name" value="HTH-type_TetR-like_transc_reg"/>
</dbReference>
<sequence>MRLERDRIVSTALKLLDEVGLEKLTLRRLAAELGVQAPALYWHFRNKQELLDAMSEAITVGEAPVLRSLGEGESWETWLADWVRGRRRTFNSHRDGARLTAGTHPGQGTLATVELILESLVRVGFTRTDAMTGLGTLASFLGGFVLEEQADRERGVSGPEQFEEAVDELDAYPLLRAVLEDVGGPQSDASFEGGVALIIAGMRARLAETTGRAGP</sequence>
<evidence type="ECO:0000256" key="2">
    <source>
        <dbReference type="ARBA" id="ARBA00023015"/>
    </source>
</evidence>
<comment type="caution">
    <text evidence="7">The sequence shown here is derived from an EMBL/GenBank/DDBJ whole genome shotgun (WGS) entry which is preliminary data.</text>
</comment>
<dbReference type="PRINTS" id="PR00400">
    <property type="entry name" value="TETREPRESSOR"/>
</dbReference>
<name>A0ABQ4GCG8_9ACTN</name>
<feature type="DNA-binding region" description="H-T-H motif" evidence="5">
    <location>
        <begin position="25"/>
        <end position="44"/>
    </location>
</feature>
<keyword evidence="4" id="KW-0804">Transcription</keyword>
<keyword evidence="1" id="KW-0678">Repressor</keyword>
<dbReference type="RefSeq" id="WP_204061711.1">
    <property type="nucleotide sequence ID" value="NZ_BAAAGP010000056.1"/>
</dbReference>
<keyword evidence="3 5" id="KW-0238">DNA-binding</keyword>
<evidence type="ECO:0000313" key="7">
    <source>
        <dbReference type="EMBL" id="GIH44740.1"/>
    </source>
</evidence>
<dbReference type="SUPFAM" id="SSF46689">
    <property type="entry name" value="Homeodomain-like"/>
    <property type="match status" value="1"/>
</dbReference>
<dbReference type="Proteomes" id="UP000603904">
    <property type="component" value="Unassembled WGS sequence"/>
</dbReference>
<dbReference type="PROSITE" id="PS50977">
    <property type="entry name" value="HTH_TETR_2"/>
    <property type="match status" value="1"/>
</dbReference>
<keyword evidence="8" id="KW-1185">Reference proteome</keyword>
<dbReference type="InterPro" id="IPR003012">
    <property type="entry name" value="Tet_transcr_reg_TetR"/>
</dbReference>
<dbReference type="PANTHER" id="PTHR30055:SF151">
    <property type="entry name" value="TRANSCRIPTIONAL REGULATORY PROTEIN"/>
    <property type="match status" value="1"/>
</dbReference>
<evidence type="ECO:0000259" key="6">
    <source>
        <dbReference type="PROSITE" id="PS50977"/>
    </source>
</evidence>
<dbReference type="InterPro" id="IPR036271">
    <property type="entry name" value="Tet_transcr_reg_TetR-rel_C_sf"/>
</dbReference>
<organism evidence="7 8">
    <name type="scientific">Microbispora corallina</name>
    <dbReference type="NCBI Taxonomy" id="83302"/>
    <lineage>
        <taxon>Bacteria</taxon>
        <taxon>Bacillati</taxon>
        <taxon>Actinomycetota</taxon>
        <taxon>Actinomycetes</taxon>
        <taxon>Streptosporangiales</taxon>
        <taxon>Streptosporangiaceae</taxon>
        <taxon>Microbispora</taxon>
    </lineage>
</organism>
<evidence type="ECO:0000256" key="3">
    <source>
        <dbReference type="ARBA" id="ARBA00023125"/>
    </source>
</evidence>
<evidence type="ECO:0000256" key="4">
    <source>
        <dbReference type="ARBA" id="ARBA00023163"/>
    </source>
</evidence>
<keyword evidence="2" id="KW-0805">Transcription regulation</keyword>
<dbReference type="InterPro" id="IPR009057">
    <property type="entry name" value="Homeodomain-like_sf"/>
</dbReference>
<evidence type="ECO:0000313" key="8">
    <source>
        <dbReference type="Proteomes" id="UP000603904"/>
    </source>
</evidence>
<proteinExistence type="predicted"/>
<evidence type="ECO:0000256" key="1">
    <source>
        <dbReference type="ARBA" id="ARBA00022491"/>
    </source>
</evidence>
<dbReference type="Gene3D" id="1.10.357.10">
    <property type="entry name" value="Tetracycline Repressor, domain 2"/>
    <property type="match status" value="1"/>
</dbReference>
<dbReference type="InterPro" id="IPR023772">
    <property type="entry name" value="DNA-bd_HTH_TetR-type_CS"/>
</dbReference>
<feature type="domain" description="HTH tetR-type" evidence="6">
    <location>
        <begin position="2"/>
        <end position="62"/>
    </location>
</feature>
<dbReference type="InterPro" id="IPR004111">
    <property type="entry name" value="Repressor_TetR_C"/>
</dbReference>
<reference evidence="7 8" key="1">
    <citation type="submission" date="2021-01" db="EMBL/GenBank/DDBJ databases">
        <title>Whole genome shotgun sequence of Microbispora corallina NBRC 16416.</title>
        <authorList>
            <person name="Komaki H."/>
            <person name="Tamura T."/>
        </authorList>
    </citation>
    <scope>NUCLEOTIDE SEQUENCE [LARGE SCALE GENOMIC DNA]</scope>
    <source>
        <strain evidence="7 8">NBRC 16416</strain>
    </source>
</reference>